<sequence>MVVLAAALLLPVLAYTLTVLVPFATSDLDELPLPELAAGALAPGWPHSGALDLAGVAALVLVLLGALLSLGGAALQLLALLPADRRTLTPWVAAALALVAVGSVATLYWFLSPLGSALTSWQLD</sequence>
<protein>
    <recommendedName>
        <fullName evidence="4">ABC transporter permease</fullName>
    </recommendedName>
</protein>
<keyword evidence="1" id="KW-0812">Transmembrane</keyword>
<proteinExistence type="predicted"/>
<organism evidence="2 3">
    <name type="scientific">Modestobacter caceresii</name>
    <dbReference type="NCBI Taxonomy" id="1522368"/>
    <lineage>
        <taxon>Bacteria</taxon>
        <taxon>Bacillati</taxon>
        <taxon>Actinomycetota</taxon>
        <taxon>Actinomycetes</taxon>
        <taxon>Geodermatophilales</taxon>
        <taxon>Geodermatophilaceae</taxon>
        <taxon>Modestobacter</taxon>
    </lineage>
</organism>
<feature type="transmembrane region" description="Helical" evidence="1">
    <location>
        <begin position="53"/>
        <end position="79"/>
    </location>
</feature>
<keyword evidence="1" id="KW-1133">Transmembrane helix</keyword>
<keyword evidence="3" id="KW-1185">Reference proteome</keyword>
<name>A0A098Y9U1_9ACTN</name>
<evidence type="ECO:0008006" key="4">
    <source>
        <dbReference type="Google" id="ProtNLM"/>
    </source>
</evidence>
<comment type="caution">
    <text evidence="2">The sequence shown here is derived from an EMBL/GenBank/DDBJ whole genome shotgun (WGS) entry which is preliminary data.</text>
</comment>
<evidence type="ECO:0000256" key="1">
    <source>
        <dbReference type="SAM" id="Phobius"/>
    </source>
</evidence>
<accession>A0A098Y9U1</accession>
<evidence type="ECO:0000313" key="2">
    <source>
        <dbReference type="EMBL" id="KGH47244.1"/>
    </source>
</evidence>
<dbReference type="EMBL" id="JPMX01000024">
    <property type="protein sequence ID" value="KGH47244.1"/>
    <property type="molecule type" value="Genomic_DNA"/>
</dbReference>
<evidence type="ECO:0000313" key="3">
    <source>
        <dbReference type="Proteomes" id="UP000029713"/>
    </source>
</evidence>
<dbReference type="AlphaFoldDB" id="A0A098Y9U1"/>
<feature type="transmembrane region" description="Helical" evidence="1">
    <location>
        <begin position="91"/>
        <end position="111"/>
    </location>
</feature>
<dbReference type="Proteomes" id="UP000029713">
    <property type="component" value="Unassembled WGS sequence"/>
</dbReference>
<reference evidence="2 3" key="1">
    <citation type="submission" date="2014-07" db="EMBL/GenBank/DDBJ databases">
        <title>Biosystematic studies on Modestobacter strains isolated from extreme hyper-arid desert soil and from historic building.</title>
        <authorList>
            <person name="Bukarasam K."/>
            <person name="Bull A."/>
            <person name="Girard G."/>
            <person name="van Wezel G."/>
            <person name="Goodfellow M."/>
        </authorList>
    </citation>
    <scope>NUCLEOTIDE SEQUENCE [LARGE SCALE GENOMIC DNA]</scope>
    <source>
        <strain evidence="2 3">KNN45-2b</strain>
    </source>
</reference>
<gene>
    <name evidence="2" type="ORF">IN07_07530</name>
</gene>
<dbReference type="STRING" id="1522368.IN07_07530"/>
<keyword evidence="1" id="KW-0472">Membrane</keyword>